<dbReference type="AlphaFoldDB" id="A0A9P1N563"/>
<reference evidence="1" key="1">
    <citation type="submission" date="2022-11" db="EMBL/GenBank/DDBJ databases">
        <authorList>
            <person name="Kikuchi T."/>
        </authorList>
    </citation>
    <scope>NUCLEOTIDE SEQUENCE</scope>
    <source>
        <strain evidence="1">PS1010</strain>
    </source>
</reference>
<dbReference type="EMBL" id="CANHGI010000004">
    <property type="protein sequence ID" value="CAI5448212.1"/>
    <property type="molecule type" value="Genomic_DNA"/>
</dbReference>
<comment type="caution">
    <text evidence="1">The sequence shown here is derived from an EMBL/GenBank/DDBJ whole genome shotgun (WGS) entry which is preliminary data.</text>
</comment>
<proteinExistence type="predicted"/>
<sequence length="202" mass="23952">MFFLILLIFPLSFANELKVSKDRWYCKTESAFLLTHRDFHSQQAVFNYNECCAINEDCYNSLISKYCDYYFEWCIHRVISQYQQSYELISKIEPYSKDGKSDFTREYETYNVNENQLIAEIYPTLYIKCKAQNATFSSCAFEFDNCILSDDQYNCYLKLDQCLDRTFVYRLYDAICNQAVRAVQIVVNQFIETTGTKCESLI</sequence>
<organism evidence="1 2">
    <name type="scientific">Caenorhabditis angaria</name>
    <dbReference type="NCBI Taxonomy" id="860376"/>
    <lineage>
        <taxon>Eukaryota</taxon>
        <taxon>Metazoa</taxon>
        <taxon>Ecdysozoa</taxon>
        <taxon>Nematoda</taxon>
        <taxon>Chromadorea</taxon>
        <taxon>Rhabditida</taxon>
        <taxon>Rhabditina</taxon>
        <taxon>Rhabditomorpha</taxon>
        <taxon>Rhabditoidea</taxon>
        <taxon>Rhabditidae</taxon>
        <taxon>Peloderinae</taxon>
        <taxon>Caenorhabditis</taxon>
    </lineage>
</organism>
<evidence type="ECO:0000313" key="2">
    <source>
        <dbReference type="Proteomes" id="UP001152747"/>
    </source>
</evidence>
<protein>
    <submittedName>
        <fullName evidence="1">Uncharacterized protein</fullName>
    </submittedName>
</protein>
<name>A0A9P1N563_9PELO</name>
<evidence type="ECO:0000313" key="1">
    <source>
        <dbReference type="EMBL" id="CAI5448212.1"/>
    </source>
</evidence>
<dbReference type="Proteomes" id="UP001152747">
    <property type="component" value="Unassembled WGS sequence"/>
</dbReference>
<gene>
    <name evidence="1" type="ORF">CAMP_LOCUS10849</name>
</gene>
<accession>A0A9P1N563</accession>
<keyword evidence="2" id="KW-1185">Reference proteome</keyword>